<keyword evidence="7" id="KW-1185">Reference proteome</keyword>
<proteinExistence type="inferred from homology"/>
<feature type="chain" id="PRO_5046963650" evidence="4">
    <location>
        <begin position="26"/>
        <end position="312"/>
    </location>
</feature>
<dbReference type="SUPFAM" id="SSF53822">
    <property type="entry name" value="Periplasmic binding protein-like I"/>
    <property type="match status" value="1"/>
</dbReference>
<dbReference type="RefSeq" id="WP_254022353.1">
    <property type="nucleotide sequence ID" value="NZ_CAKXZT010000176.1"/>
</dbReference>
<dbReference type="Pfam" id="PF13407">
    <property type="entry name" value="Peripla_BP_4"/>
    <property type="match status" value="1"/>
</dbReference>
<gene>
    <name evidence="6" type="ORF">MES5069_770090</name>
</gene>
<evidence type="ECO:0000313" key="7">
    <source>
        <dbReference type="Proteomes" id="UP001153050"/>
    </source>
</evidence>
<dbReference type="InterPro" id="IPR025997">
    <property type="entry name" value="SBP_2_dom"/>
</dbReference>
<dbReference type="PANTHER" id="PTHR46847">
    <property type="entry name" value="D-ALLOSE-BINDING PERIPLASMIC PROTEIN-RELATED"/>
    <property type="match status" value="1"/>
</dbReference>
<dbReference type="Gene3D" id="3.40.50.2300">
    <property type="match status" value="2"/>
</dbReference>
<evidence type="ECO:0000256" key="4">
    <source>
        <dbReference type="SAM" id="SignalP"/>
    </source>
</evidence>
<evidence type="ECO:0000256" key="1">
    <source>
        <dbReference type="ARBA" id="ARBA00004196"/>
    </source>
</evidence>
<sequence>MQVNRFQKFSAAALVAASFVPAALAADDKLTIGIVTFSTSDVDTNQMVDTMTKEAQSKGWTVETLNANGDPSQAITSIKQLATKKVNAIIVTVFDSTGLAAGLQAAADAKIPVLSAGGGMADGIALSASTGAAPPLLELMLKDIGNTGTLLNLTYHPGIPCRERADAFDAAVKANPGLKATSHEISIPGAAESSQAATSAWLAANADAKGPFAIFNCYDDNAMGAIAALKQNGRSDVKVYSFNATAPAVQAVKDGTMTATLGVDLTSAGKMLIDQIPDILSAGDQWQPKSFVPGYTLVTKDNADQFMKNNPQ</sequence>
<dbReference type="InterPro" id="IPR028082">
    <property type="entry name" value="Peripla_BP_I"/>
</dbReference>
<evidence type="ECO:0000259" key="5">
    <source>
        <dbReference type="Pfam" id="PF13407"/>
    </source>
</evidence>
<keyword evidence="3 4" id="KW-0732">Signal</keyword>
<evidence type="ECO:0000256" key="2">
    <source>
        <dbReference type="ARBA" id="ARBA00007639"/>
    </source>
</evidence>
<protein>
    <submittedName>
        <fullName evidence="6">Sugar ABC transporter substrate-binding protein</fullName>
    </submittedName>
</protein>
<organism evidence="6 7">
    <name type="scientific">Mesorhizobium escarrei</name>
    <dbReference type="NCBI Taxonomy" id="666018"/>
    <lineage>
        <taxon>Bacteria</taxon>
        <taxon>Pseudomonadati</taxon>
        <taxon>Pseudomonadota</taxon>
        <taxon>Alphaproteobacteria</taxon>
        <taxon>Hyphomicrobiales</taxon>
        <taxon>Phyllobacteriaceae</taxon>
        <taxon>Mesorhizobium</taxon>
    </lineage>
</organism>
<comment type="caution">
    <text evidence="6">The sequence shown here is derived from an EMBL/GenBank/DDBJ whole genome shotgun (WGS) entry which is preliminary data.</text>
</comment>
<dbReference type="Proteomes" id="UP001153050">
    <property type="component" value="Unassembled WGS sequence"/>
</dbReference>
<evidence type="ECO:0000313" key="6">
    <source>
        <dbReference type="EMBL" id="CAH2409246.1"/>
    </source>
</evidence>
<feature type="signal peptide" evidence="4">
    <location>
        <begin position="1"/>
        <end position="25"/>
    </location>
</feature>
<dbReference type="PANTHER" id="PTHR46847:SF1">
    <property type="entry name" value="D-ALLOSE-BINDING PERIPLASMIC PROTEIN-RELATED"/>
    <property type="match status" value="1"/>
</dbReference>
<feature type="domain" description="Periplasmic binding protein" evidence="5">
    <location>
        <begin position="35"/>
        <end position="280"/>
    </location>
</feature>
<comment type="subcellular location">
    <subcellularLocation>
        <location evidence="1">Cell envelope</location>
    </subcellularLocation>
</comment>
<evidence type="ECO:0000256" key="3">
    <source>
        <dbReference type="ARBA" id="ARBA00022729"/>
    </source>
</evidence>
<dbReference type="CDD" id="cd01536">
    <property type="entry name" value="PBP1_ABC_sugar_binding-like"/>
    <property type="match status" value="1"/>
</dbReference>
<comment type="similarity">
    <text evidence="2">Belongs to the bacterial solute-binding protein 2 family.</text>
</comment>
<dbReference type="EMBL" id="CAKXZT010000176">
    <property type="protein sequence ID" value="CAH2409246.1"/>
    <property type="molecule type" value="Genomic_DNA"/>
</dbReference>
<reference evidence="6 7" key="1">
    <citation type="submission" date="2022-03" db="EMBL/GenBank/DDBJ databases">
        <authorList>
            <person name="Brunel B."/>
        </authorList>
    </citation>
    <scope>NUCLEOTIDE SEQUENCE [LARGE SCALE GENOMIC DNA]</scope>
    <source>
        <strain evidence="6">STM5069sample</strain>
    </source>
</reference>
<accession>A0ABM9EIN1</accession>
<name>A0ABM9EIN1_9HYPH</name>